<accession>A0ABR4XRL0</accession>
<comment type="caution">
    <text evidence="1">The sequence shown here is derived from an EMBL/GenBank/DDBJ whole genome shotgun (WGS) entry which is preliminary data.</text>
</comment>
<dbReference type="SUPFAM" id="SSF53850">
    <property type="entry name" value="Periplasmic binding protein-like II"/>
    <property type="match status" value="1"/>
</dbReference>
<organism evidence="1 2">
    <name type="scientific">Oenococcus alcoholitolerans</name>
    <dbReference type="NCBI Taxonomy" id="931074"/>
    <lineage>
        <taxon>Bacteria</taxon>
        <taxon>Bacillati</taxon>
        <taxon>Bacillota</taxon>
        <taxon>Bacilli</taxon>
        <taxon>Lactobacillales</taxon>
        <taxon>Lactobacillaceae</taxon>
        <taxon>Oenococcus</taxon>
    </lineage>
</organism>
<dbReference type="InterPro" id="IPR050490">
    <property type="entry name" value="Bact_solute-bd_prot1"/>
</dbReference>
<sequence>MATDFEKKNGNIEINVTQMKESPSSEATIQSAIASGTQPTMSENITRSFGAQLAKSKVIIPLNKDSYTKKSFSNIVRTREMKKTMGNWEFANGNQYVLPIYSNPMLFGWRIDLLKEIGINHVPKTYSDVIKVSRALKSRKGKNVVWALPTGTDPTAWQRWFDFSRYMMLQVMVMNLFLEINLKETLKRVKKFFLLFINFTDLGIY</sequence>
<dbReference type="Gene3D" id="3.40.190.10">
    <property type="entry name" value="Periplasmic binding protein-like II"/>
    <property type="match status" value="2"/>
</dbReference>
<dbReference type="PANTHER" id="PTHR43649">
    <property type="entry name" value="ARABINOSE-BINDING PROTEIN-RELATED"/>
    <property type="match status" value="1"/>
</dbReference>
<keyword evidence="2" id="KW-1185">Reference proteome</keyword>
<dbReference type="PANTHER" id="PTHR43649:SF13">
    <property type="entry name" value="CARBOHYDRATE ABC TRANSPORTER SUBSTRATE-BINDING PROTEIN"/>
    <property type="match status" value="1"/>
</dbReference>
<dbReference type="Proteomes" id="UP000030023">
    <property type="component" value="Unassembled WGS sequence"/>
</dbReference>
<gene>
    <name evidence="1" type="ORF">Q757_03450</name>
</gene>
<name>A0ABR4XRL0_9LACO</name>
<dbReference type="InterPro" id="IPR006059">
    <property type="entry name" value="SBP"/>
</dbReference>
<dbReference type="EMBL" id="AXCV01000118">
    <property type="protein sequence ID" value="KGO32038.1"/>
    <property type="molecule type" value="Genomic_DNA"/>
</dbReference>
<dbReference type="Pfam" id="PF13416">
    <property type="entry name" value="SBP_bac_8"/>
    <property type="match status" value="1"/>
</dbReference>
<evidence type="ECO:0000313" key="1">
    <source>
        <dbReference type="EMBL" id="KGO32038.1"/>
    </source>
</evidence>
<reference evidence="1 2" key="1">
    <citation type="journal article" date="2014" name="Antonie Van Leeuwenhoek">
        <title>Oenococcus alcoholitolerans sp. nov., a lactic acid bacteria isolated from cachaca and ethanol fermentation processes.</title>
        <authorList>
            <person name="Badotti F."/>
            <person name="Moreira A.P."/>
            <person name="Tonon L.A."/>
            <person name="de Lucena B.T."/>
            <person name="Gomes Fde C."/>
            <person name="Kruger R."/>
            <person name="Thompson C.C."/>
            <person name="de Morais M.A.Jr."/>
            <person name="Rosa C.A."/>
            <person name="Thompson F.L."/>
        </authorList>
    </citation>
    <scope>NUCLEOTIDE SEQUENCE [LARGE SCALE GENOMIC DNA]</scope>
    <source>
        <strain evidence="1 2">UFRJ-M7.2.18</strain>
    </source>
</reference>
<protein>
    <submittedName>
        <fullName evidence="1">Uncharacterized protein</fullName>
    </submittedName>
</protein>
<evidence type="ECO:0000313" key="2">
    <source>
        <dbReference type="Proteomes" id="UP000030023"/>
    </source>
</evidence>
<proteinExistence type="predicted"/>